<reference evidence="2" key="1">
    <citation type="journal article" date="2009" name="PLoS Genet.">
        <title>Organised genome dynamics in the Escherichia coli species results in highly diverse adaptive paths.</title>
        <authorList>
            <person name="Touchon M."/>
            <person name="Hoede C."/>
            <person name="Tenaillon O."/>
            <person name="Barbe V."/>
            <person name="Baeriswyl S."/>
            <person name="Bidet P."/>
            <person name="Bingen E."/>
            <person name="Bonacorsi S."/>
            <person name="Bouchier C."/>
            <person name="Bouvet O."/>
            <person name="Calteau A."/>
            <person name="Chiapello H."/>
            <person name="Clermont O."/>
            <person name="Cruveiller S."/>
            <person name="Danchin A."/>
            <person name="Diard M."/>
            <person name="Dossat C."/>
            <person name="Karoui M.E."/>
            <person name="Frapy E."/>
            <person name="Garry L."/>
            <person name="Ghigo J.M."/>
            <person name="Gilles A.M."/>
            <person name="Johnson J."/>
            <person name="Le Bouguenec C."/>
            <person name="Lescat M."/>
            <person name="Mangenot S."/>
            <person name="Martinez-Jehanne V."/>
            <person name="Matic I."/>
            <person name="Nassif X."/>
            <person name="Oztas S."/>
            <person name="Petit M.A."/>
            <person name="Pichon C."/>
            <person name="Rouy Z."/>
            <person name="Ruf C.S."/>
            <person name="Schneider D."/>
            <person name="Tourret J."/>
            <person name="Vacherie B."/>
            <person name="Vallenet D."/>
            <person name="Medigue C."/>
            <person name="Rocha E.P.C."/>
            <person name="Denamur E."/>
        </authorList>
    </citation>
    <scope>NUCLEOTIDE SEQUENCE [LARGE SCALE GENOMIC DNA]</scope>
    <source>
        <strain evidence="2">UMN026 / ExPEC</strain>
    </source>
</reference>
<protein>
    <submittedName>
        <fullName evidence="1">Uncharacterized protein</fullName>
    </submittedName>
</protein>
<dbReference type="EMBL" id="CU928163">
    <property type="protein sequence ID" value="CAR13740.1"/>
    <property type="molecule type" value="Genomic_DNA"/>
</dbReference>
<name>B7N5I1_ECOLU</name>
<organism evidence="1 2">
    <name type="scientific">Escherichia coli O17:K52:H18 (strain UMN026 / ExPEC)</name>
    <dbReference type="NCBI Taxonomy" id="585056"/>
    <lineage>
        <taxon>Bacteria</taxon>
        <taxon>Pseudomonadati</taxon>
        <taxon>Pseudomonadota</taxon>
        <taxon>Gammaproteobacteria</taxon>
        <taxon>Enterobacterales</taxon>
        <taxon>Enterobacteriaceae</taxon>
        <taxon>Escherichia</taxon>
    </lineage>
</organism>
<proteinExistence type="predicted"/>
<evidence type="ECO:0000313" key="1">
    <source>
        <dbReference type="EMBL" id="CAR13740.1"/>
    </source>
</evidence>
<dbReference type="KEGG" id="eum:ECUMN_2556"/>
<evidence type="ECO:0000313" key="2">
    <source>
        <dbReference type="Proteomes" id="UP000007097"/>
    </source>
</evidence>
<dbReference type="STRING" id="585056.ECUMN_2556"/>
<dbReference type="Proteomes" id="UP000007097">
    <property type="component" value="Chromosome"/>
</dbReference>
<dbReference type="HOGENOM" id="CLU_2805632_0_0_6"/>
<accession>B7N5I1</accession>
<dbReference type="AlphaFoldDB" id="B7N5I1"/>
<sequence>MFSLLWNMIHRREIITLTSDNRHIPDKTSGFQHALYEVDLSTPLTQSNDPDGNPDGHCPNAYYWLYR</sequence>
<gene>
    <name evidence="1" type="ordered locus">ECUMN_2556</name>
</gene>